<keyword evidence="2" id="KW-1185">Reference proteome</keyword>
<evidence type="ECO:0000313" key="2">
    <source>
        <dbReference type="Proteomes" id="UP000593571"/>
    </source>
</evidence>
<comment type="caution">
    <text evidence="1">The sequence shown here is derived from an EMBL/GenBank/DDBJ whole genome shotgun (WGS) entry which is preliminary data.</text>
</comment>
<dbReference type="Proteomes" id="UP000593571">
    <property type="component" value="Unassembled WGS sequence"/>
</dbReference>
<dbReference type="AlphaFoldDB" id="A0A7J8H1F3"/>
<protein>
    <submittedName>
        <fullName evidence="1">Uncharacterized protein</fullName>
    </submittedName>
</protein>
<evidence type="ECO:0000313" key="1">
    <source>
        <dbReference type="EMBL" id="KAF6466096.1"/>
    </source>
</evidence>
<accession>A0A7J8H1F3</accession>
<proteinExistence type="predicted"/>
<dbReference type="EMBL" id="JACASE010000005">
    <property type="protein sequence ID" value="KAF6466096.1"/>
    <property type="molecule type" value="Genomic_DNA"/>
</dbReference>
<reference evidence="1 2" key="1">
    <citation type="journal article" date="2020" name="Nature">
        <title>Six reference-quality genomes reveal evolution of bat adaptations.</title>
        <authorList>
            <person name="Jebb D."/>
            <person name="Huang Z."/>
            <person name="Pippel M."/>
            <person name="Hughes G.M."/>
            <person name="Lavrichenko K."/>
            <person name="Devanna P."/>
            <person name="Winkler S."/>
            <person name="Jermiin L.S."/>
            <person name="Skirmuntt E.C."/>
            <person name="Katzourakis A."/>
            <person name="Burkitt-Gray L."/>
            <person name="Ray D.A."/>
            <person name="Sullivan K.A.M."/>
            <person name="Roscito J.G."/>
            <person name="Kirilenko B.M."/>
            <person name="Davalos L.M."/>
            <person name="Corthals A.P."/>
            <person name="Power M.L."/>
            <person name="Jones G."/>
            <person name="Ransome R.D."/>
            <person name="Dechmann D.K.N."/>
            <person name="Locatelli A.G."/>
            <person name="Puechmaille S.J."/>
            <person name="Fedrigo O."/>
            <person name="Jarvis E.D."/>
            <person name="Hiller M."/>
            <person name="Vernes S.C."/>
            <person name="Myers E.W."/>
            <person name="Teeling E.C."/>
        </authorList>
    </citation>
    <scope>NUCLEOTIDE SEQUENCE [LARGE SCALE GENOMIC DNA]</scope>
    <source>
        <strain evidence="1">MRouAeg1</strain>
        <tissue evidence="1">Muscle</tissue>
    </source>
</reference>
<organism evidence="1 2">
    <name type="scientific">Rousettus aegyptiacus</name>
    <name type="common">Egyptian fruit bat</name>
    <name type="synonym">Pteropus aegyptiacus</name>
    <dbReference type="NCBI Taxonomy" id="9407"/>
    <lineage>
        <taxon>Eukaryota</taxon>
        <taxon>Metazoa</taxon>
        <taxon>Chordata</taxon>
        <taxon>Craniata</taxon>
        <taxon>Vertebrata</taxon>
        <taxon>Euteleostomi</taxon>
        <taxon>Mammalia</taxon>
        <taxon>Eutheria</taxon>
        <taxon>Laurasiatheria</taxon>
        <taxon>Chiroptera</taxon>
        <taxon>Yinpterochiroptera</taxon>
        <taxon>Pteropodoidea</taxon>
        <taxon>Pteropodidae</taxon>
        <taxon>Rousettinae</taxon>
        <taxon>Rousettus</taxon>
    </lineage>
</organism>
<name>A0A7J8H1F3_ROUAE</name>
<gene>
    <name evidence="1" type="ORF">HJG63_011398</name>
</gene>
<sequence length="153" mass="16578">MPCGPGRSAGTSFLKLKLSPWHLKGDEAQWQGLVSSFLTFQSFLLQGLVQISLIWWPGPKALVKFLNVEYAAFQVQRNWVGIGPLPLVGGVRPAADPDTPQGAHLRCGTLDFVFVRGPTTSAYLYPSGMQDSVVCFLSSIIGVIESQDTRSGP</sequence>